<protein>
    <submittedName>
        <fullName evidence="1">Uncharacterized protein</fullName>
    </submittedName>
</protein>
<proteinExistence type="predicted"/>
<dbReference type="AlphaFoldDB" id="A0A8S1P466"/>
<name>A0A8S1P466_9CILI</name>
<evidence type="ECO:0000313" key="2">
    <source>
        <dbReference type="Proteomes" id="UP000692954"/>
    </source>
</evidence>
<gene>
    <name evidence="1" type="ORF">PSON_ATCC_30995.1.T0680261</name>
</gene>
<keyword evidence="2" id="KW-1185">Reference proteome</keyword>
<sequence>MEFMGNFIKIRSLIFQINWLGIYYNVGFQNGKLVDLRPYLIKTFVEQQLFKHLPFQLTSYYSNSISQIYCEMFLKKKYIFQLKKIYSSNNKSLVVTNNPQDKNTNYHYQQQEQQYKSINQQQEQALILYYIYEDFQNFLNLLYSFQAVKQHFRKDPQNIMVQICENKLLTQMNLSNAIHLDLQRNSGNDNLQIFLINNKKYLKSQISQIKNQSPELISYIQYYEQYCLCDKVEMLKKELVPVQLKANFNEKVLQQIIPQIQAVDKRVNQIRQTKNYQIPNMQMMKQRAEQYKQETISKLKYQSHQ</sequence>
<accession>A0A8S1P466</accession>
<reference evidence="1" key="1">
    <citation type="submission" date="2021-01" db="EMBL/GenBank/DDBJ databases">
        <authorList>
            <consortium name="Genoscope - CEA"/>
            <person name="William W."/>
        </authorList>
    </citation>
    <scope>NUCLEOTIDE SEQUENCE</scope>
</reference>
<comment type="caution">
    <text evidence="1">The sequence shown here is derived from an EMBL/GenBank/DDBJ whole genome shotgun (WGS) entry which is preliminary data.</text>
</comment>
<dbReference type="EMBL" id="CAJJDN010000068">
    <property type="protein sequence ID" value="CAD8097655.1"/>
    <property type="molecule type" value="Genomic_DNA"/>
</dbReference>
<dbReference type="Proteomes" id="UP000692954">
    <property type="component" value="Unassembled WGS sequence"/>
</dbReference>
<organism evidence="1 2">
    <name type="scientific">Paramecium sonneborni</name>
    <dbReference type="NCBI Taxonomy" id="65129"/>
    <lineage>
        <taxon>Eukaryota</taxon>
        <taxon>Sar</taxon>
        <taxon>Alveolata</taxon>
        <taxon>Ciliophora</taxon>
        <taxon>Intramacronucleata</taxon>
        <taxon>Oligohymenophorea</taxon>
        <taxon>Peniculida</taxon>
        <taxon>Parameciidae</taxon>
        <taxon>Paramecium</taxon>
    </lineage>
</organism>
<dbReference type="OrthoDB" id="312387at2759"/>
<evidence type="ECO:0000313" key="1">
    <source>
        <dbReference type="EMBL" id="CAD8097655.1"/>
    </source>
</evidence>